<name>A0ABT7XJQ2_9NEIS</name>
<evidence type="ECO:0000259" key="5">
    <source>
        <dbReference type="PROSITE" id="PS51898"/>
    </source>
</evidence>
<dbReference type="Pfam" id="PF00589">
    <property type="entry name" value="Phage_integrase"/>
    <property type="match status" value="1"/>
</dbReference>
<evidence type="ECO:0000256" key="4">
    <source>
        <dbReference type="ARBA" id="ARBA00023172"/>
    </source>
</evidence>
<dbReference type="EMBL" id="JAUEDK010000004">
    <property type="protein sequence ID" value="MDN0074017.1"/>
    <property type="molecule type" value="Genomic_DNA"/>
</dbReference>
<dbReference type="Gene3D" id="1.10.150.130">
    <property type="match status" value="1"/>
</dbReference>
<keyword evidence="4" id="KW-0233">DNA recombination</keyword>
<keyword evidence="3" id="KW-0238">DNA-binding</keyword>
<dbReference type="CDD" id="cd00796">
    <property type="entry name" value="INT_Rci_Hp1_C"/>
    <property type="match status" value="1"/>
</dbReference>
<evidence type="ECO:0000256" key="3">
    <source>
        <dbReference type="ARBA" id="ARBA00023125"/>
    </source>
</evidence>
<feature type="domain" description="Tyr recombinase" evidence="5">
    <location>
        <begin position="184"/>
        <end position="358"/>
    </location>
</feature>
<dbReference type="InterPro" id="IPR011010">
    <property type="entry name" value="DNA_brk_join_enz"/>
</dbReference>
<dbReference type="PANTHER" id="PTHR30349">
    <property type="entry name" value="PHAGE INTEGRASE-RELATED"/>
    <property type="match status" value="1"/>
</dbReference>
<dbReference type="PANTHER" id="PTHR30349:SF64">
    <property type="entry name" value="PROPHAGE INTEGRASE INTD-RELATED"/>
    <property type="match status" value="1"/>
</dbReference>
<accession>A0ABT7XJQ2</accession>
<evidence type="ECO:0000313" key="6">
    <source>
        <dbReference type="EMBL" id="MDN0074017.1"/>
    </source>
</evidence>
<comment type="similarity">
    <text evidence="1">Belongs to the 'phage' integrase family.</text>
</comment>
<reference evidence="6" key="1">
    <citation type="submission" date="2023-06" db="EMBL/GenBank/DDBJ databases">
        <authorList>
            <person name="Zhang S."/>
        </authorList>
    </citation>
    <scope>NUCLEOTIDE SEQUENCE</scope>
    <source>
        <strain evidence="6">SG2303</strain>
    </source>
</reference>
<sequence length="377" mass="42313">MASIEKRVSTDGVTSYRVKVRKKGYPVETATFNRLTDAKAWAAKIEAAIKEGRHFHMSAAKRHTLAELIERYRAVGLLRLKDGQHRASMLDWWKERLGHATLADLTPACIAEVRDEIASEGRMVWVRDEDGERKRVLKDQPRSGATVNRYLAALSAVCAYGVKELQWLESNPVHRVSKMRESRGNERFLSQEEAALVLEKADQNGRPDFKVFVAILLTTGARTGEILRATWSQVDLERHVIDLSDTKNGERRTLPLVEPALSLLAEHSKVRLLRSSLVFPAPSDPKKPANYRYQWGKLKEACELVGVRFHDMRHTAASFLIMSGAGLRTTADVLGHKTLSMVQRYSHLLDEHKSDAAAKAAALMLTKPTKADDDKTA</sequence>
<keyword evidence="2" id="KW-0229">DNA integration</keyword>
<evidence type="ECO:0000313" key="7">
    <source>
        <dbReference type="Proteomes" id="UP001168540"/>
    </source>
</evidence>
<dbReference type="InterPro" id="IPR013762">
    <property type="entry name" value="Integrase-like_cat_sf"/>
</dbReference>
<dbReference type="RefSeq" id="WP_289828565.1">
    <property type="nucleotide sequence ID" value="NZ_JAUEDK010000004.1"/>
</dbReference>
<evidence type="ECO:0000256" key="2">
    <source>
        <dbReference type="ARBA" id="ARBA00022908"/>
    </source>
</evidence>
<dbReference type="InterPro" id="IPR050090">
    <property type="entry name" value="Tyrosine_recombinase_XerCD"/>
</dbReference>
<gene>
    <name evidence="6" type="ORF">QU481_03825</name>
</gene>
<comment type="caution">
    <text evidence="6">The sequence shown here is derived from an EMBL/GenBank/DDBJ whole genome shotgun (WGS) entry which is preliminary data.</text>
</comment>
<evidence type="ECO:0000256" key="1">
    <source>
        <dbReference type="ARBA" id="ARBA00008857"/>
    </source>
</evidence>
<dbReference type="PROSITE" id="PS51898">
    <property type="entry name" value="TYR_RECOMBINASE"/>
    <property type="match status" value="1"/>
</dbReference>
<keyword evidence="7" id="KW-1185">Reference proteome</keyword>
<organism evidence="6 7">
    <name type="scientific">Crenobacter oryzisoli</name>
    <dbReference type="NCBI Taxonomy" id="3056844"/>
    <lineage>
        <taxon>Bacteria</taxon>
        <taxon>Pseudomonadati</taxon>
        <taxon>Pseudomonadota</taxon>
        <taxon>Betaproteobacteria</taxon>
        <taxon>Neisseriales</taxon>
        <taxon>Neisseriaceae</taxon>
        <taxon>Crenobacter</taxon>
    </lineage>
</organism>
<dbReference type="InterPro" id="IPR002104">
    <property type="entry name" value="Integrase_catalytic"/>
</dbReference>
<protein>
    <submittedName>
        <fullName evidence="6">Site-specific integrase</fullName>
    </submittedName>
</protein>
<proteinExistence type="inferred from homology"/>
<dbReference type="Gene3D" id="1.10.443.10">
    <property type="entry name" value="Intergrase catalytic core"/>
    <property type="match status" value="1"/>
</dbReference>
<dbReference type="Proteomes" id="UP001168540">
    <property type="component" value="Unassembled WGS sequence"/>
</dbReference>
<dbReference type="InterPro" id="IPR010998">
    <property type="entry name" value="Integrase_recombinase_N"/>
</dbReference>
<dbReference type="SUPFAM" id="SSF56349">
    <property type="entry name" value="DNA breaking-rejoining enzymes"/>
    <property type="match status" value="1"/>
</dbReference>